<protein>
    <submittedName>
        <fullName evidence="2">Uncharacterized protein</fullName>
    </submittedName>
</protein>
<proteinExistence type="predicted"/>
<evidence type="ECO:0000313" key="3">
    <source>
        <dbReference type="Proteomes" id="UP000198775"/>
    </source>
</evidence>
<gene>
    <name evidence="2" type="ORF">SAMN05216388_10283</name>
</gene>
<dbReference type="Proteomes" id="UP000198775">
    <property type="component" value="Unassembled WGS sequence"/>
</dbReference>
<sequence length="194" mass="22185">MVNPIPEDCFDNRFRVSDYLLHRFRVTEAIGITIRATRPHCVVISGCIRSIQHRYDSTRNTRCLRDNPDGGPTSCPGVQLRYLERNSPPSRDTGRSPARTLRRHWTCAGAPCPRQSETFVRSWLGVDDQNRHPTAQVRRRRPQDIQDAISASYPESDFLTERRIPISRGGAVLVYETPNRDQEDPYSGVPGKRI</sequence>
<keyword evidence="3" id="KW-1185">Reference proteome</keyword>
<dbReference type="AlphaFoldDB" id="A0A1H8UJY5"/>
<reference evidence="3" key="1">
    <citation type="submission" date="2016-10" db="EMBL/GenBank/DDBJ databases">
        <authorList>
            <person name="Varghese N."/>
            <person name="Submissions S."/>
        </authorList>
    </citation>
    <scope>NUCLEOTIDE SEQUENCE [LARGE SCALE GENOMIC DNA]</scope>
    <source>
        <strain evidence="3">IBRC-M 10043</strain>
    </source>
</reference>
<evidence type="ECO:0000313" key="2">
    <source>
        <dbReference type="EMBL" id="SEP02908.1"/>
    </source>
</evidence>
<organism evidence="2 3">
    <name type="scientific">Halorientalis persicus</name>
    <dbReference type="NCBI Taxonomy" id="1367881"/>
    <lineage>
        <taxon>Archaea</taxon>
        <taxon>Methanobacteriati</taxon>
        <taxon>Methanobacteriota</taxon>
        <taxon>Stenosarchaea group</taxon>
        <taxon>Halobacteria</taxon>
        <taxon>Halobacteriales</taxon>
        <taxon>Haloarculaceae</taxon>
        <taxon>Halorientalis</taxon>
    </lineage>
</organism>
<name>A0A1H8UJY5_9EURY</name>
<accession>A0A1H8UJY5</accession>
<dbReference type="EMBL" id="FOCX01000028">
    <property type="protein sequence ID" value="SEP02908.1"/>
    <property type="molecule type" value="Genomic_DNA"/>
</dbReference>
<feature type="region of interest" description="Disordered" evidence="1">
    <location>
        <begin position="63"/>
        <end position="99"/>
    </location>
</feature>
<evidence type="ECO:0000256" key="1">
    <source>
        <dbReference type="SAM" id="MobiDB-lite"/>
    </source>
</evidence>